<organism evidence="1 2">
    <name type="scientific">Rubroshorea leprosula</name>
    <dbReference type="NCBI Taxonomy" id="152421"/>
    <lineage>
        <taxon>Eukaryota</taxon>
        <taxon>Viridiplantae</taxon>
        <taxon>Streptophyta</taxon>
        <taxon>Embryophyta</taxon>
        <taxon>Tracheophyta</taxon>
        <taxon>Spermatophyta</taxon>
        <taxon>Magnoliopsida</taxon>
        <taxon>eudicotyledons</taxon>
        <taxon>Gunneridae</taxon>
        <taxon>Pentapetalae</taxon>
        <taxon>rosids</taxon>
        <taxon>malvids</taxon>
        <taxon>Malvales</taxon>
        <taxon>Dipterocarpaceae</taxon>
        <taxon>Rubroshorea</taxon>
    </lineage>
</organism>
<accession>A0AAV5KTG4</accession>
<comment type="caution">
    <text evidence="1">The sequence shown here is derived from an EMBL/GenBank/DDBJ whole genome shotgun (WGS) entry which is preliminary data.</text>
</comment>
<gene>
    <name evidence="1" type="ORF">SLEP1_g37067</name>
</gene>
<dbReference type="Proteomes" id="UP001054252">
    <property type="component" value="Unassembled WGS sequence"/>
</dbReference>
<dbReference type="EMBL" id="BPVZ01000078">
    <property type="protein sequence ID" value="GKV27957.1"/>
    <property type="molecule type" value="Genomic_DNA"/>
</dbReference>
<evidence type="ECO:0000313" key="2">
    <source>
        <dbReference type="Proteomes" id="UP001054252"/>
    </source>
</evidence>
<sequence>MDFDSVSGLLFLQVTQHQTICSLHHHCNPSFVCKVSLQGPDLQIGEGGGDDNAITIPLISDFSFHILFFKEAVQEGRRRDFWRWSPASDCNQLVRHPLHATNSSGIRCNQLVQHPAATNSSGIRLQPLSC</sequence>
<protein>
    <submittedName>
        <fullName evidence="1">Uncharacterized protein</fullName>
    </submittedName>
</protein>
<dbReference type="AlphaFoldDB" id="A0AAV5KTG4"/>
<evidence type="ECO:0000313" key="1">
    <source>
        <dbReference type="EMBL" id="GKV27957.1"/>
    </source>
</evidence>
<keyword evidence="2" id="KW-1185">Reference proteome</keyword>
<name>A0AAV5KTG4_9ROSI</name>
<reference evidence="1 2" key="1">
    <citation type="journal article" date="2021" name="Commun. Biol.">
        <title>The genome of Shorea leprosula (Dipterocarpaceae) highlights the ecological relevance of drought in aseasonal tropical rainforests.</title>
        <authorList>
            <person name="Ng K.K.S."/>
            <person name="Kobayashi M.J."/>
            <person name="Fawcett J.A."/>
            <person name="Hatakeyama M."/>
            <person name="Paape T."/>
            <person name="Ng C.H."/>
            <person name="Ang C.C."/>
            <person name="Tnah L.H."/>
            <person name="Lee C.T."/>
            <person name="Nishiyama T."/>
            <person name="Sese J."/>
            <person name="O'Brien M.J."/>
            <person name="Copetti D."/>
            <person name="Mohd Noor M.I."/>
            <person name="Ong R.C."/>
            <person name="Putra M."/>
            <person name="Sireger I.Z."/>
            <person name="Indrioko S."/>
            <person name="Kosugi Y."/>
            <person name="Izuno A."/>
            <person name="Isagi Y."/>
            <person name="Lee S.L."/>
            <person name="Shimizu K.K."/>
        </authorList>
    </citation>
    <scope>NUCLEOTIDE SEQUENCE [LARGE SCALE GENOMIC DNA]</scope>
    <source>
        <strain evidence="1">214</strain>
    </source>
</reference>
<proteinExistence type="predicted"/>